<comment type="caution">
    <text evidence="3">The sequence shown here is derived from an EMBL/GenBank/DDBJ whole genome shotgun (WGS) entry which is preliminary data.</text>
</comment>
<dbReference type="Proteomes" id="UP000230002">
    <property type="component" value="Unassembled WGS sequence"/>
</dbReference>
<feature type="domain" description="F-box" evidence="2">
    <location>
        <begin position="81"/>
        <end position="141"/>
    </location>
</feature>
<gene>
    <name evidence="3" type="ORF">GSI_03480</name>
</gene>
<evidence type="ECO:0000256" key="1">
    <source>
        <dbReference type="SAM" id="MobiDB-lite"/>
    </source>
</evidence>
<dbReference type="AlphaFoldDB" id="A0A2G8SLS8"/>
<dbReference type="InterPro" id="IPR001810">
    <property type="entry name" value="F-box_dom"/>
</dbReference>
<dbReference type="PANTHER" id="PTHR38926">
    <property type="entry name" value="F-BOX DOMAIN CONTAINING PROTEIN, EXPRESSED"/>
    <property type="match status" value="1"/>
</dbReference>
<dbReference type="EMBL" id="AYKW01000005">
    <property type="protein sequence ID" value="PIL34700.1"/>
    <property type="molecule type" value="Genomic_DNA"/>
</dbReference>
<organism evidence="3 4">
    <name type="scientific">Ganoderma sinense ZZ0214-1</name>
    <dbReference type="NCBI Taxonomy" id="1077348"/>
    <lineage>
        <taxon>Eukaryota</taxon>
        <taxon>Fungi</taxon>
        <taxon>Dikarya</taxon>
        <taxon>Basidiomycota</taxon>
        <taxon>Agaricomycotina</taxon>
        <taxon>Agaricomycetes</taxon>
        <taxon>Polyporales</taxon>
        <taxon>Polyporaceae</taxon>
        <taxon>Ganoderma</taxon>
    </lineage>
</organism>
<dbReference type="Pfam" id="PF12937">
    <property type="entry name" value="F-box-like"/>
    <property type="match status" value="1"/>
</dbReference>
<sequence length="1264" mass="139984">MLFKSRRASDSQMTCALSSESTLVPTSVLTTSLYWRPSTPQALRQQIARRIAQPGAKEEVAKAIANERLEFKTLWNRSLPINRLPYELLVYIFTFLHPTVTVGPYGVLTSSREISQPTLELMATCRLWRDVIVDTPAFWSAVVPECWNTKWTELCLSRSRSAPIEVWVRLRPDRPKFACPPYPSVHCIRRLHFSFVAHTDDSGKGWLFQLLCGTQVPAMPALEVLELETTHDERAQTQGKTPNDVNLTRQRLPCLRSLTLTGIPAPRDAALYADLHTLSLTSCSHSLSIDQFLDALALCTRLKTLCLHETLDRLSEDWKQRDPVPRRPLIHFPHLDSLEVSQHGSVCTSRFLSHIHVRASAQLEISTRDDTRVSGHRDAGASIFFLAGGMVPPNHAATLAPLATVTNVEVDTRQDYYSGVYLAWLRVSRNTGAAATDTTVTASMSMNMALADPACRAARRGWVRELVELLGRAPGVTALTLDNTGSHPDSVADWAAVFRAFPRLERLSVRSGGDPDGVVGMEHMFLGLHAAGSPAALACQHLREVGVFGLVTTTVYEAIRTCIVYRGRQGVVLEELDVDPTPCWVYVAPQDLQAAQSYSPLTVMLFRSRRSSKLAMDSESTVERMSILTTSQYWRQSTPQALRQQIARRIAQPGAKEEVAKAISNERLQFKTLWNHSPPINRLPYELLVYIFTLLHPCIGCYGILTSLRGISQPNLDLMATCRLWRDVIVDTPALWSVIVPEHRNAKWTELCLARSRSAPIEVWAQVLPWGRPDHLRLACGPPYPLVHRIRSLYFAVDIGLPDVGVSRLDWPFRLLFDTQVPVMPALEKLDLAIIYNTRPRTRGRSPDDVDLSRQRLPCLRSLTLSGIFATQDPALYADLRTLTLTTCSHSLSINQFLDALALCTRLETLCLHDTLERLSGDWAQRDPGPVLRRPVIHFPRLNSLEISKHSPICTSRFLAHIHVQASVQLEISTRSRAVLDDNVTTLAPLATVNDLWVKASGADVASLQISRTSENVVTARMNMNSDSDTTGTGTGTGNAAASPINRNPDRDGGGRSPVRALVEVLGHAPVTELALTCYWPQWEPRCPQCPTSSVADWAALFRAFPRLDRLDVSCLAGSRGELEIEHMFLGLHAASTSVSDSEPARSAETGESSPAPAPALALGARAPVACPHLRSVTVYAGGSTAVYEAVRTCIGYRGRQGVVLDLLDLGRKGRDYLRSRYSSAVCRACMRDIKGYAGRVKDVFMDEVDWEAAEAGRQVRAGE</sequence>
<reference evidence="3 4" key="1">
    <citation type="journal article" date="2015" name="Sci. Rep.">
        <title>Chromosome-level genome map provides insights into diverse defense mechanisms in the medicinal fungus Ganoderma sinense.</title>
        <authorList>
            <person name="Zhu Y."/>
            <person name="Xu J."/>
            <person name="Sun C."/>
            <person name="Zhou S."/>
            <person name="Xu H."/>
            <person name="Nelson D.R."/>
            <person name="Qian J."/>
            <person name="Song J."/>
            <person name="Luo H."/>
            <person name="Xiang L."/>
            <person name="Li Y."/>
            <person name="Xu Z."/>
            <person name="Ji A."/>
            <person name="Wang L."/>
            <person name="Lu S."/>
            <person name="Hayward A."/>
            <person name="Sun W."/>
            <person name="Li X."/>
            <person name="Schwartz D.C."/>
            <person name="Wang Y."/>
            <person name="Chen S."/>
        </authorList>
    </citation>
    <scope>NUCLEOTIDE SEQUENCE [LARGE SCALE GENOMIC DNA]</scope>
    <source>
        <strain evidence="3 4">ZZ0214-1</strain>
    </source>
</reference>
<evidence type="ECO:0000313" key="4">
    <source>
        <dbReference type="Proteomes" id="UP000230002"/>
    </source>
</evidence>
<feature type="region of interest" description="Disordered" evidence="1">
    <location>
        <begin position="1024"/>
        <end position="1057"/>
    </location>
</feature>
<evidence type="ECO:0000313" key="3">
    <source>
        <dbReference type="EMBL" id="PIL34700.1"/>
    </source>
</evidence>
<proteinExistence type="predicted"/>
<name>A0A2G8SLS8_9APHY</name>
<protein>
    <recommendedName>
        <fullName evidence="2">F-box domain-containing protein</fullName>
    </recommendedName>
</protein>
<keyword evidence="4" id="KW-1185">Reference proteome</keyword>
<accession>A0A2G8SLS8</accession>
<dbReference type="PANTHER" id="PTHR38926:SF72">
    <property type="entry name" value="IM:7136021-RELATED"/>
    <property type="match status" value="1"/>
</dbReference>
<dbReference type="OrthoDB" id="2739795at2759"/>
<evidence type="ECO:0000259" key="2">
    <source>
        <dbReference type="Pfam" id="PF12937"/>
    </source>
</evidence>